<accession>M8BR26</accession>
<proteinExistence type="predicted"/>
<reference evidence="1" key="1">
    <citation type="submission" date="2015-06" db="UniProtKB">
        <authorList>
            <consortium name="EnsemblPlants"/>
        </authorList>
    </citation>
    <scope>IDENTIFICATION</scope>
</reference>
<sequence>MAWLQAVRSVSNSTTMVSMGTACRMLALRPLLVSSVVRPKGAASGVGHCLASQYALSEACRWEPAWAMRAANLDGALYPVKYIQSASFMDGWLRESSLRRFPRGVSGIGKPPRLLSSAFSYTLHAHGHLVVMYGCFIGAKQYELLICDVM</sequence>
<dbReference type="EnsemblPlants" id="EMT27460">
    <property type="protein sequence ID" value="EMT27460"/>
    <property type="gene ID" value="F775_07258"/>
</dbReference>
<organism evidence="1">
    <name type="scientific">Aegilops tauschii</name>
    <name type="common">Tausch's goatgrass</name>
    <name type="synonym">Aegilops squarrosa</name>
    <dbReference type="NCBI Taxonomy" id="37682"/>
    <lineage>
        <taxon>Eukaryota</taxon>
        <taxon>Viridiplantae</taxon>
        <taxon>Streptophyta</taxon>
        <taxon>Embryophyta</taxon>
        <taxon>Tracheophyta</taxon>
        <taxon>Spermatophyta</taxon>
        <taxon>Magnoliopsida</taxon>
        <taxon>Liliopsida</taxon>
        <taxon>Poales</taxon>
        <taxon>Poaceae</taxon>
        <taxon>BOP clade</taxon>
        <taxon>Pooideae</taxon>
        <taxon>Triticodae</taxon>
        <taxon>Triticeae</taxon>
        <taxon>Triticinae</taxon>
        <taxon>Aegilops</taxon>
    </lineage>
</organism>
<dbReference type="AlphaFoldDB" id="M8BR26"/>
<protein>
    <submittedName>
        <fullName evidence="1">Uncharacterized protein</fullName>
    </submittedName>
</protein>
<name>M8BR26_AEGTA</name>
<evidence type="ECO:0000313" key="1">
    <source>
        <dbReference type="EnsemblPlants" id="EMT27460"/>
    </source>
</evidence>